<name>A0AAN8FZV6_TRICO</name>
<accession>A0AAN8FZV6</accession>
<feature type="signal peptide" evidence="2">
    <location>
        <begin position="1"/>
        <end position="15"/>
    </location>
</feature>
<comment type="caution">
    <text evidence="3">The sequence shown here is derived from an EMBL/GenBank/DDBJ whole genome shotgun (WGS) entry which is preliminary data.</text>
</comment>
<feature type="region of interest" description="Disordered" evidence="1">
    <location>
        <begin position="133"/>
        <end position="175"/>
    </location>
</feature>
<feature type="compositionally biased region" description="Basic and acidic residues" evidence="1">
    <location>
        <begin position="62"/>
        <end position="73"/>
    </location>
</feature>
<feature type="compositionally biased region" description="Basic and acidic residues" evidence="1">
    <location>
        <begin position="158"/>
        <end position="175"/>
    </location>
</feature>
<feature type="region of interest" description="Disordered" evidence="1">
    <location>
        <begin position="52"/>
        <end position="117"/>
    </location>
</feature>
<feature type="compositionally biased region" description="Polar residues" evidence="1">
    <location>
        <begin position="52"/>
        <end position="61"/>
    </location>
</feature>
<organism evidence="3 4">
    <name type="scientific">Trichostrongylus colubriformis</name>
    <name type="common">Black scour worm</name>
    <dbReference type="NCBI Taxonomy" id="6319"/>
    <lineage>
        <taxon>Eukaryota</taxon>
        <taxon>Metazoa</taxon>
        <taxon>Ecdysozoa</taxon>
        <taxon>Nematoda</taxon>
        <taxon>Chromadorea</taxon>
        <taxon>Rhabditida</taxon>
        <taxon>Rhabditina</taxon>
        <taxon>Rhabditomorpha</taxon>
        <taxon>Strongyloidea</taxon>
        <taxon>Trichostrongylidae</taxon>
        <taxon>Trichostrongylus</taxon>
    </lineage>
</organism>
<protein>
    <submittedName>
        <fullName evidence="3">Uncharacterized protein</fullName>
    </submittedName>
</protein>
<dbReference type="EMBL" id="WIXE01015082">
    <property type="protein sequence ID" value="KAK5973748.1"/>
    <property type="molecule type" value="Genomic_DNA"/>
</dbReference>
<keyword evidence="4" id="KW-1185">Reference proteome</keyword>
<feature type="chain" id="PRO_5042989648" evidence="2">
    <location>
        <begin position="16"/>
        <end position="337"/>
    </location>
</feature>
<feature type="non-terminal residue" evidence="3">
    <location>
        <position position="337"/>
    </location>
</feature>
<keyword evidence="2" id="KW-0732">Signal</keyword>
<dbReference type="AlphaFoldDB" id="A0AAN8FZV6"/>
<evidence type="ECO:0000313" key="4">
    <source>
        <dbReference type="Proteomes" id="UP001331761"/>
    </source>
</evidence>
<evidence type="ECO:0000256" key="1">
    <source>
        <dbReference type="SAM" id="MobiDB-lite"/>
    </source>
</evidence>
<proteinExistence type="predicted"/>
<evidence type="ECO:0000256" key="2">
    <source>
        <dbReference type="SAM" id="SignalP"/>
    </source>
</evidence>
<evidence type="ECO:0000313" key="3">
    <source>
        <dbReference type="EMBL" id="KAK5973748.1"/>
    </source>
</evidence>
<dbReference type="Proteomes" id="UP001331761">
    <property type="component" value="Unassembled WGS sequence"/>
</dbReference>
<reference evidence="3 4" key="1">
    <citation type="submission" date="2019-10" db="EMBL/GenBank/DDBJ databases">
        <title>Assembly and Annotation for the nematode Trichostrongylus colubriformis.</title>
        <authorList>
            <person name="Martin J."/>
        </authorList>
    </citation>
    <scope>NUCLEOTIDE SEQUENCE [LARGE SCALE GENOMIC DNA]</scope>
    <source>
        <strain evidence="3">G859</strain>
        <tissue evidence="3">Whole worm</tissue>
    </source>
</reference>
<gene>
    <name evidence="3" type="ORF">GCK32_006313</name>
</gene>
<sequence length="337" mass="36632">MRLAILITITGWALTEDTFTDSMILETVATEKTPFAASEDIFTTDDFGLFSQPSDLANEQRPSVDVKPAKLDVKPPAFSPQPPGHQKSSHRPPLKNPDMKSASFGGQPVPHSATYGDTLGADSAVLLPEKQELSVDEMESSGEQKPDFNPESIDTDEDSRTDNSEGDPVGRLEEDPVIRKLLQDFAAAVKEWSSPEKTMPSGILNVKLPTKINSINVTGSTNSQSQKLQGSVATFAEENVVVHPSPPHPRTPAKRGAVAGCPVPVMCTKNCFVYINEHGCQDCQCLWQALACDFDDDCPESAQFCDLGRCNCRPGMRQDMTRSGSCERDPAFTESPN</sequence>